<proteinExistence type="predicted"/>
<dbReference type="eggNOG" id="KOG4156">
    <property type="taxonomic scope" value="Eukaryota"/>
</dbReference>
<name>G0MM01_CAEBE</name>
<dbReference type="FunCoup" id="G0MM01">
    <property type="interactions" value="2427"/>
</dbReference>
<feature type="compositionally biased region" description="Low complexity" evidence="1">
    <location>
        <begin position="1"/>
        <end position="17"/>
    </location>
</feature>
<feature type="compositionally biased region" description="Acidic residues" evidence="1">
    <location>
        <begin position="321"/>
        <end position="335"/>
    </location>
</feature>
<dbReference type="PANTHER" id="PTHR48209">
    <property type="entry name" value="AGL056WP"/>
    <property type="match status" value="1"/>
</dbReference>
<sequence length="729" mass="81783">MEVTIPSTTEDTDSPSSLVAEPSMSDSPDILLPNENADADKKAEEERKLRRLERRKALALERSPMPPKLGGVLKSANNTIDLTTEDDDPTNKWFKKTFNIDKVDKKVKSPEEAKLFAVPRHVAKNAPRSIIYKEAMDKKLKASLAVKRRKAQEERRKMYEEDNEHLKEDTDEEEEEEVVIKKKKAKKPENEESDSDDEDYKPPGEEDHDDEMSVNLLNDSFTYDVFNNAKRSGPGSIVSNYSRSHDDLTDKNLLPTMSQLMGGGIVSNGGSEDILDFCSGKFEEFPDTLQMLLNEEKEKKGVNVPTTIENTRKPSPHPASEDEEGDADDDEDEEVGPAKKKVLTKKANRILDSDEEEDDEEVEETQQKSQDVFGSLEDAVEEVVTEEITTTTLTRVVVSGDESEEEEEAVGEEEEEEEDPEEEAPEEEEEEDNAPEPNFDDEDDELAVLKRIEHQEYKKQIKKRTLFDDEASLSGDDVGSDIEDEEGVENAYEAEEGDADDVPDDDTIRRQNFKMLLKQENDKETRALAKLQEQLLADGDLGGVETNRQFRFKLREEVETVIGMNIDGVEEVSEDDEPEEDVEKKKERAEMIKYRIEHAEELELLDQTHDNDDDDMFARAGKLLKKTEKITIEASEEISIKSKPSVKPSLLSKSALAVSFQEVLNGNNGAAPKQMYVQNYNSGGAGGGATSSGSKNPSRLSSGVKRALTSPDASEKAKRVRSSKLSSLE</sequence>
<dbReference type="AlphaFoldDB" id="G0MM01"/>
<feature type="compositionally biased region" description="Basic residues" evidence="1">
    <location>
        <begin position="338"/>
        <end position="348"/>
    </location>
</feature>
<feature type="compositionally biased region" description="Basic and acidic residues" evidence="1">
    <location>
        <begin position="151"/>
        <end position="168"/>
    </location>
</feature>
<feature type="region of interest" description="Disordered" evidence="1">
    <location>
        <begin position="679"/>
        <end position="729"/>
    </location>
</feature>
<protein>
    <submittedName>
        <fullName evidence="2">Uncharacterized protein</fullName>
    </submittedName>
</protein>
<dbReference type="OrthoDB" id="5859781at2759"/>
<evidence type="ECO:0000256" key="1">
    <source>
        <dbReference type="SAM" id="MobiDB-lite"/>
    </source>
</evidence>
<feature type="region of interest" description="Disordered" evidence="1">
    <location>
        <begin position="148"/>
        <end position="211"/>
    </location>
</feature>
<feature type="compositionally biased region" description="Acidic residues" evidence="1">
    <location>
        <begin position="478"/>
        <end position="505"/>
    </location>
</feature>
<evidence type="ECO:0000313" key="2">
    <source>
        <dbReference type="EMBL" id="EGT36489.1"/>
    </source>
</evidence>
<feature type="compositionally biased region" description="Acidic residues" evidence="1">
    <location>
        <begin position="353"/>
        <end position="364"/>
    </location>
</feature>
<accession>G0MM01</accession>
<keyword evidence="3" id="KW-1185">Reference proteome</keyword>
<organism evidence="3">
    <name type="scientific">Caenorhabditis brenneri</name>
    <name type="common">Nematode worm</name>
    <dbReference type="NCBI Taxonomy" id="135651"/>
    <lineage>
        <taxon>Eukaryota</taxon>
        <taxon>Metazoa</taxon>
        <taxon>Ecdysozoa</taxon>
        <taxon>Nematoda</taxon>
        <taxon>Chromadorea</taxon>
        <taxon>Rhabditida</taxon>
        <taxon>Rhabditina</taxon>
        <taxon>Rhabditomorpha</taxon>
        <taxon>Rhabditoidea</taxon>
        <taxon>Rhabditidae</taxon>
        <taxon>Peloderinae</taxon>
        <taxon>Caenorhabditis</taxon>
    </lineage>
</organism>
<feature type="region of interest" description="Disordered" evidence="1">
    <location>
        <begin position="566"/>
        <end position="586"/>
    </location>
</feature>
<evidence type="ECO:0000313" key="3">
    <source>
        <dbReference type="Proteomes" id="UP000008068"/>
    </source>
</evidence>
<dbReference type="PANTHER" id="PTHR48209:SF2">
    <property type="entry name" value="FI24008P1"/>
    <property type="match status" value="1"/>
</dbReference>
<dbReference type="OMA" id="LLYWKDQ"/>
<dbReference type="InParanoid" id="G0MM01"/>
<reference evidence="3" key="1">
    <citation type="submission" date="2011-07" db="EMBL/GenBank/DDBJ databases">
        <authorList>
            <consortium name="Caenorhabditis brenneri Sequencing and Analysis Consortium"/>
            <person name="Wilson R.K."/>
        </authorList>
    </citation>
    <scope>NUCLEOTIDE SEQUENCE [LARGE SCALE GENOMIC DNA]</scope>
    <source>
        <strain evidence="3">PB2801</strain>
    </source>
</reference>
<feature type="compositionally biased region" description="Basic and acidic residues" evidence="1">
    <location>
        <begin position="447"/>
        <end position="459"/>
    </location>
</feature>
<feature type="compositionally biased region" description="Acidic residues" evidence="1">
    <location>
        <begin position="568"/>
        <end position="581"/>
    </location>
</feature>
<feature type="region of interest" description="Disordered" evidence="1">
    <location>
        <begin position="296"/>
        <end position="506"/>
    </location>
</feature>
<dbReference type="STRING" id="135651.G0MM01"/>
<dbReference type="Proteomes" id="UP000008068">
    <property type="component" value="Unassembled WGS sequence"/>
</dbReference>
<feature type="compositionally biased region" description="Basic and acidic residues" evidence="1">
    <location>
        <begin position="38"/>
        <end position="47"/>
    </location>
</feature>
<feature type="compositionally biased region" description="Acidic residues" evidence="1">
    <location>
        <begin position="401"/>
        <end position="446"/>
    </location>
</feature>
<dbReference type="HOGENOM" id="CLU_380017_0_0_1"/>
<feature type="region of interest" description="Disordered" evidence="1">
    <location>
        <begin position="1"/>
        <end position="47"/>
    </location>
</feature>
<feature type="compositionally biased region" description="Low complexity" evidence="1">
    <location>
        <begin position="386"/>
        <end position="398"/>
    </location>
</feature>
<gene>
    <name evidence="2" type="ORF">CAEBREN_14678</name>
</gene>
<dbReference type="EMBL" id="GL379801">
    <property type="protein sequence ID" value="EGT36489.1"/>
    <property type="molecule type" value="Genomic_DNA"/>
</dbReference>